<comment type="caution">
    <text evidence="7">The sequence shown here is derived from an EMBL/GenBank/DDBJ whole genome shotgun (WGS) entry which is preliminary data.</text>
</comment>
<protein>
    <submittedName>
        <fullName evidence="7">4-hydroxy-tetrahydrodipicolinate synthase</fullName>
    </submittedName>
</protein>
<comment type="similarity">
    <text evidence="1 4">Belongs to the DapA family.</text>
</comment>
<dbReference type="Pfam" id="PF00701">
    <property type="entry name" value="DHDPS"/>
    <property type="match status" value="1"/>
</dbReference>
<evidence type="ECO:0000256" key="5">
    <source>
        <dbReference type="PIRSR" id="PIRSR001365-1"/>
    </source>
</evidence>
<dbReference type="PANTHER" id="PTHR12128:SF66">
    <property type="entry name" value="4-HYDROXY-2-OXOGLUTARATE ALDOLASE, MITOCHONDRIAL"/>
    <property type="match status" value="1"/>
</dbReference>
<dbReference type="CDD" id="cd00408">
    <property type="entry name" value="DHDPS-like"/>
    <property type="match status" value="1"/>
</dbReference>
<evidence type="ECO:0000313" key="7">
    <source>
        <dbReference type="EMBL" id="PKW18513.1"/>
    </source>
</evidence>
<feature type="active site" description="Schiff-base intermediate with substrate" evidence="5">
    <location>
        <position position="165"/>
    </location>
</feature>
<dbReference type="EMBL" id="PJNB01000001">
    <property type="protein sequence ID" value="PKW18513.1"/>
    <property type="molecule type" value="Genomic_DNA"/>
</dbReference>
<keyword evidence="8" id="KW-1185">Reference proteome</keyword>
<dbReference type="PIRSF" id="PIRSF001365">
    <property type="entry name" value="DHDPS"/>
    <property type="match status" value="1"/>
</dbReference>
<dbReference type="GO" id="GO:0008840">
    <property type="term" value="F:4-hydroxy-tetrahydrodipicolinate synthase activity"/>
    <property type="evidence" value="ECO:0007669"/>
    <property type="project" value="TreeGrafter"/>
</dbReference>
<dbReference type="InterPro" id="IPR013785">
    <property type="entry name" value="Aldolase_TIM"/>
</dbReference>
<dbReference type="STRING" id="994479.GCA_000194155_03156"/>
<dbReference type="SUPFAM" id="SSF51569">
    <property type="entry name" value="Aldolase"/>
    <property type="match status" value="1"/>
</dbReference>
<evidence type="ECO:0000256" key="3">
    <source>
        <dbReference type="ARBA" id="ARBA00023270"/>
    </source>
</evidence>
<dbReference type="Gene3D" id="3.20.20.70">
    <property type="entry name" value="Aldolase class I"/>
    <property type="match status" value="1"/>
</dbReference>
<organism evidence="7 8">
    <name type="scientific">Saccharopolyspora spinosa</name>
    <dbReference type="NCBI Taxonomy" id="60894"/>
    <lineage>
        <taxon>Bacteria</taxon>
        <taxon>Bacillati</taxon>
        <taxon>Actinomycetota</taxon>
        <taxon>Actinomycetes</taxon>
        <taxon>Pseudonocardiales</taxon>
        <taxon>Pseudonocardiaceae</taxon>
        <taxon>Saccharopolyspora</taxon>
    </lineage>
</organism>
<evidence type="ECO:0000256" key="2">
    <source>
        <dbReference type="ARBA" id="ARBA00023239"/>
    </source>
</evidence>
<accession>A0A2N3Y6K2</accession>
<sequence length="297" mass="31608">MNLTLDGVLAFPATPMDNAGDRLDLNAYESLLGWITEGGVHGIIPLGSTGEFAYLDPDERRSIAEATVKTLSGQVPAIIGVSAVTTRDAVAYSRHAQDIGADGILLSIPTYYALGAEQVLAHVQAVASSTELPLILYNNPFTSQVDLTTDLLEKLVENPTLVAVKEATMDVNRIPLIQQTVGDRLKVLGGGFDPYALPAFVAGARGWTTGMANLVPRLCVQLHQAAVQDRDLDRAQQLDRALAPLANLLVNNNLSAAVKCGLRLIGRPAGAPRPPLQPVRPEVEEQLRTALAALDQA</sequence>
<dbReference type="PANTHER" id="PTHR12128">
    <property type="entry name" value="DIHYDRODIPICOLINATE SYNTHASE"/>
    <property type="match status" value="1"/>
</dbReference>
<dbReference type="InterPro" id="IPR020624">
    <property type="entry name" value="Schiff_base-form_aldolases_CS"/>
</dbReference>
<evidence type="ECO:0000313" key="8">
    <source>
        <dbReference type="Proteomes" id="UP000233786"/>
    </source>
</evidence>
<name>A0A2N3Y6K2_SACSN</name>
<dbReference type="InterPro" id="IPR020625">
    <property type="entry name" value="Schiff_base-form_aldolases_AS"/>
</dbReference>
<dbReference type="GO" id="GO:0044281">
    <property type="term" value="P:small molecule metabolic process"/>
    <property type="evidence" value="ECO:0007669"/>
    <property type="project" value="UniProtKB-ARBA"/>
</dbReference>
<dbReference type="AlphaFoldDB" id="A0A2N3Y6K2"/>
<dbReference type="OrthoDB" id="9778880at2"/>
<gene>
    <name evidence="7" type="ORF">A8926_6605</name>
</gene>
<dbReference type="RefSeq" id="WP_010696124.1">
    <property type="nucleotide sequence ID" value="NZ_CP172070.1"/>
</dbReference>
<dbReference type="PROSITE" id="PS00665">
    <property type="entry name" value="DHDPS_1"/>
    <property type="match status" value="1"/>
</dbReference>
<evidence type="ECO:0000256" key="1">
    <source>
        <dbReference type="ARBA" id="ARBA00007592"/>
    </source>
</evidence>
<keyword evidence="2 4" id="KW-0456">Lyase</keyword>
<reference evidence="7" key="1">
    <citation type="submission" date="2017-12" db="EMBL/GenBank/DDBJ databases">
        <title>Sequencing the genomes of 1000 Actinobacteria strains.</title>
        <authorList>
            <person name="Klenk H.-P."/>
        </authorList>
    </citation>
    <scope>NUCLEOTIDE SEQUENCE [LARGE SCALE GENOMIC DNA]</scope>
    <source>
        <strain evidence="7">DSM 44228</strain>
    </source>
</reference>
<dbReference type="PROSITE" id="PS00666">
    <property type="entry name" value="DHDPS_2"/>
    <property type="match status" value="1"/>
</dbReference>
<dbReference type="InterPro" id="IPR002220">
    <property type="entry name" value="DapA-like"/>
</dbReference>
<keyword evidence="3" id="KW-0704">Schiff base</keyword>
<feature type="binding site" evidence="6">
    <location>
        <position position="49"/>
    </location>
    <ligand>
        <name>pyruvate</name>
        <dbReference type="ChEBI" id="CHEBI:15361"/>
    </ligand>
</feature>
<dbReference type="PRINTS" id="PR00146">
    <property type="entry name" value="DHPICSNTHASE"/>
</dbReference>
<evidence type="ECO:0000256" key="6">
    <source>
        <dbReference type="PIRSR" id="PIRSR001365-2"/>
    </source>
</evidence>
<dbReference type="SMART" id="SM01130">
    <property type="entry name" value="DHDPS"/>
    <property type="match status" value="1"/>
</dbReference>
<evidence type="ECO:0000256" key="4">
    <source>
        <dbReference type="PIRNR" id="PIRNR001365"/>
    </source>
</evidence>
<proteinExistence type="inferred from homology"/>
<dbReference type="Proteomes" id="UP000233786">
    <property type="component" value="Unassembled WGS sequence"/>
</dbReference>
<feature type="active site" description="Proton donor/acceptor" evidence="5">
    <location>
        <position position="137"/>
    </location>
</feature>